<proteinExistence type="inferred from homology"/>
<organism evidence="16 17">
    <name type="scientific">Pediococcus pentosaceus</name>
    <dbReference type="NCBI Taxonomy" id="1255"/>
    <lineage>
        <taxon>Bacteria</taxon>
        <taxon>Bacillati</taxon>
        <taxon>Bacillota</taxon>
        <taxon>Bacilli</taxon>
        <taxon>Lactobacillales</taxon>
        <taxon>Lactobacillaceae</taxon>
        <taxon>Pediococcus</taxon>
    </lineage>
</organism>
<accession>A0A1Y0VMD9</accession>
<gene>
    <name evidence="16" type="primary">tsaC</name>
    <name evidence="16" type="ORF">S100892_00744</name>
</gene>
<evidence type="ECO:0000256" key="1">
    <source>
        <dbReference type="ARBA" id="ARBA00004496"/>
    </source>
</evidence>
<keyword evidence="6 13" id="KW-0808">Transferase</keyword>
<dbReference type="Proteomes" id="UP000196118">
    <property type="component" value="Chromosome"/>
</dbReference>
<name>A0A1Y0VMD9_PEDPE</name>
<dbReference type="EMBL" id="CP021474">
    <property type="protein sequence ID" value="ARW19331.1"/>
    <property type="molecule type" value="Genomic_DNA"/>
</dbReference>
<dbReference type="FunFam" id="3.90.870.10:FF:000009">
    <property type="entry name" value="Threonylcarbamoyl-AMP synthase, putative"/>
    <property type="match status" value="1"/>
</dbReference>
<dbReference type="Pfam" id="PF01300">
    <property type="entry name" value="Sua5_yciO_yrdC"/>
    <property type="match status" value="1"/>
</dbReference>
<evidence type="ECO:0000256" key="6">
    <source>
        <dbReference type="ARBA" id="ARBA00022679"/>
    </source>
</evidence>
<reference evidence="16 17" key="1">
    <citation type="submission" date="2017-05" db="EMBL/GenBank/DDBJ databases">
        <title>Genome sequence of Pediococcus pentosaceus strain SRCM100892.</title>
        <authorList>
            <person name="Cho S.H."/>
        </authorList>
    </citation>
    <scope>NUCLEOTIDE SEQUENCE [LARGE SCALE GENOMIC DNA]</scope>
    <source>
        <strain evidence="16 17">SRCM100892</strain>
    </source>
</reference>
<dbReference type="PANTHER" id="PTHR17490">
    <property type="entry name" value="SUA5"/>
    <property type="match status" value="1"/>
</dbReference>
<dbReference type="Gene3D" id="3.40.50.11030">
    <property type="entry name" value="Threonylcarbamoyl-AMP synthase, C-terminal domain"/>
    <property type="match status" value="1"/>
</dbReference>
<dbReference type="GO" id="GO:0061710">
    <property type="term" value="F:L-threonylcarbamoyladenylate synthase"/>
    <property type="evidence" value="ECO:0007669"/>
    <property type="project" value="UniProtKB-EC"/>
</dbReference>
<dbReference type="InterPro" id="IPR050156">
    <property type="entry name" value="TC-AMP_synthase_SUA5"/>
</dbReference>
<dbReference type="GO" id="GO:0000049">
    <property type="term" value="F:tRNA binding"/>
    <property type="evidence" value="ECO:0007669"/>
    <property type="project" value="TreeGrafter"/>
</dbReference>
<evidence type="ECO:0000259" key="15">
    <source>
        <dbReference type="PROSITE" id="PS51163"/>
    </source>
</evidence>
<evidence type="ECO:0000256" key="8">
    <source>
        <dbReference type="ARBA" id="ARBA00022695"/>
    </source>
</evidence>
<feature type="binding site" evidence="14">
    <location>
        <position position="228"/>
    </location>
    <ligand>
        <name>ATP</name>
        <dbReference type="ChEBI" id="CHEBI:30616"/>
    </ligand>
</feature>
<protein>
    <recommendedName>
        <fullName evidence="4 13">Threonylcarbamoyl-AMP synthase</fullName>
        <shortName evidence="13">TC-AMP synthase</shortName>
        <ecNumber evidence="3 13">2.7.7.87</ecNumber>
    </recommendedName>
    <alternativeName>
        <fullName evidence="11 13">L-threonylcarbamoyladenylate synthase</fullName>
    </alternativeName>
</protein>
<evidence type="ECO:0000256" key="13">
    <source>
        <dbReference type="PIRNR" id="PIRNR004930"/>
    </source>
</evidence>
<dbReference type="GO" id="GO:0005524">
    <property type="term" value="F:ATP binding"/>
    <property type="evidence" value="ECO:0007669"/>
    <property type="project" value="UniProtKB-UniRule"/>
</dbReference>
<evidence type="ECO:0000256" key="12">
    <source>
        <dbReference type="ARBA" id="ARBA00048366"/>
    </source>
</evidence>
<evidence type="ECO:0000313" key="16">
    <source>
        <dbReference type="EMBL" id="ARW19331.1"/>
    </source>
</evidence>
<keyword evidence="8 13" id="KW-0548">Nucleotidyltransferase</keyword>
<comment type="subcellular location">
    <subcellularLocation>
        <location evidence="1 13">Cytoplasm</location>
    </subcellularLocation>
</comment>
<feature type="binding site" evidence="14">
    <location>
        <position position="175"/>
    </location>
    <ligand>
        <name>L-threonine</name>
        <dbReference type="ChEBI" id="CHEBI:57926"/>
    </ligand>
</feature>
<keyword evidence="5 13" id="KW-0963">Cytoplasm</keyword>
<dbReference type="EC" id="2.7.7.87" evidence="3 13"/>
<evidence type="ECO:0000256" key="2">
    <source>
        <dbReference type="ARBA" id="ARBA00007663"/>
    </source>
</evidence>
<keyword evidence="9 13" id="KW-0547">Nucleotide-binding</keyword>
<dbReference type="InterPro" id="IPR005145">
    <property type="entry name" value="Sua5_C"/>
</dbReference>
<comment type="function">
    <text evidence="13">Required for the formation of a threonylcarbamoyl group on adenosine at position 37 (t(6)A37) in tRNAs that read codons beginning with adenine.</text>
</comment>
<evidence type="ECO:0000256" key="11">
    <source>
        <dbReference type="ARBA" id="ARBA00029774"/>
    </source>
</evidence>
<feature type="binding site" evidence="14">
    <location>
        <position position="52"/>
    </location>
    <ligand>
        <name>ATP</name>
        <dbReference type="ChEBI" id="CHEBI:30616"/>
    </ligand>
</feature>
<dbReference type="PIRSF" id="PIRSF004930">
    <property type="entry name" value="Tln_factor_SUA5"/>
    <property type="match status" value="1"/>
</dbReference>
<dbReference type="AlphaFoldDB" id="A0A1Y0VMD9"/>
<evidence type="ECO:0000256" key="10">
    <source>
        <dbReference type="ARBA" id="ARBA00022840"/>
    </source>
</evidence>
<dbReference type="InterPro" id="IPR010923">
    <property type="entry name" value="T(6)A37_SUA5"/>
</dbReference>
<comment type="similarity">
    <text evidence="2 13">Belongs to the SUA5 family.</text>
</comment>
<dbReference type="InterPro" id="IPR017945">
    <property type="entry name" value="DHBP_synth_RibB-like_a/b_dom"/>
</dbReference>
<feature type="domain" description="YrdC-like" evidence="15">
    <location>
        <begin position="7"/>
        <end position="193"/>
    </location>
</feature>
<evidence type="ECO:0000256" key="5">
    <source>
        <dbReference type="ARBA" id="ARBA00022490"/>
    </source>
</evidence>
<keyword evidence="10 13" id="KW-0067">ATP-binding</keyword>
<feature type="binding site" evidence="14">
    <location>
        <position position="29"/>
    </location>
    <ligand>
        <name>L-threonine</name>
        <dbReference type="ChEBI" id="CHEBI:57926"/>
    </ligand>
</feature>
<dbReference type="Pfam" id="PF03481">
    <property type="entry name" value="Sua5_C"/>
    <property type="match status" value="1"/>
</dbReference>
<dbReference type="PROSITE" id="PS51163">
    <property type="entry name" value="YRDC"/>
    <property type="match status" value="1"/>
</dbReference>
<feature type="binding site" evidence="14">
    <location>
        <position position="189"/>
    </location>
    <ligand>
        <name>ATP</name>
        <dbReference type="ChEBI" id="CHEBI:30616"/>
    </ligand>
</feature>
<feature type="binding site" evidence="14">
    <location>
        <position position="145"/>
    </location>
    <ligand>
        <name>ATP</name>
        <dbReference type="ChEBI" id="CHEBI:30616"/>
    </ligand>
</feature>
<dbReference type="Gene3D" id="3.90.870.10">
    <property type="entry name" value="DHBP synthase"/>
    <property type="match status" value="1"/>
</dbReference>
<evidence type="ECO:0000313" key="17">
    <source>
        <dbReference type="Proteomes" id="UP000196118"/>
    </source>
</evidence>
<dbReference type="InterPro" id="IPR038385">
    <property type="entry name" value="Sua5/YwlC_C"/>
</dbReference>
<evidence type="ECO:0000256" key="4">
    <source>
        <dbReference type="ARBA" id="ARBA00015492"/>
    </source>
</evidence>
<dbReference type="GO" id="GO:0003725">
    <property type="term" value="F:double-stranded RNA binding"/>
    <property type="evidence" value="ECO:0007669"/>
    <property type="project" value="UniProtKB-UniRule"/>
</dbReference>
<feature type="binding site" evidence="14">
    <location>
        <position position="61"/>
    </location>
    <ligand>
        <name>L-threonine</name>
        <dbReference type="ChEBI" id="CHEBI:57926"/>
    </ligand>
</feature>
<dbReference type="GO" id="GO:0005737">
    <property type="term" value="C:cytoplasm"/>
    <property type="evidence" value="ECO:0007669"/>
    <property type="project" value="UniProtKB-SubCell"/>
</dbReference>
<dbReference type="SUPFAM" id="SSF55821">
    <property type="entry name" value="YrdC/RibB"/>
    <property type="match status" value="1"/>
</dbReference>
<keyword evidence="7 13" id="KW-0819">tRNA processing</keyword>
<feature type="binding site" evidence="14">
    <location>
        <position position="56"/>
    </location>
    <ligand>
        <name>ATP</name>
        <dbReference type="ChEBI" id="CHEBI:30616"/>
    </ligand>
</feature>
<evidence type="ECO:0000256" key="7">
    <source>
        <dbReference type="ARBA" id="ARBA00022694"/>
    </source>
</evidence>
<feature type="binding site" evidence="14">
    <location>
        <position position="137"/>
    </location>
    <ligand>
        <name>ATP</name>
        <dbReference type="ChEBI" id="CHEBI:30616"/>
    </ligand>
</feature>
<dbReference type="PANTHER" id="PTHR17490:SF16">
    <property type="entry name" value="THREONYLCARBAMOYL-AMP SYNTHASE"/>
    <property type="match status" value="1"/>
</dbReference>
<dbReference type="GO" id="GO:0006450">
    <property type="term" value="P:regulation of translational fidelity"/>
    <property type="evidence" value="ECO:0007669"/>
    <property type="project" value="TreeGrafter"/>
</dbReference>
<sequence length="340" mass="36537">MSKLFSSDEIQVAAQAIKAGELVSFPTETVYGLGADATNPEAVKKVYAAKGRPSDNPLIVHVADQTEVAKFANIDDKSKKLMDQFWPGPLTIILPIKKGALNSIVTGGLDTAAFRNPATQVTIDLIRAAGVPLVGPSANTSGKPSPTKPEHVLHDLDGKIAGVLDDGETTIGVESTVLDMSGTTPSILRPGAITEQALAPLIGEVQTDHHKVGKDEVPKAPGMKYKHYAPNAQVYIVSDQDWDGVVAWLQKHTDQTIGIMATNKIFETKKLGEFDQVRYISLGVDSKTASRELFDGLRTFDADSAIKTIFAQGFDRIGIGEAYMNRLQKSAGNTYFSDID</sequence>
<feature type="binding site" evidence="14">
    <location>
        <position position="115"/>
    </location>
    <ligand>
        <name>L-threonine</name>
        <dbReference type="ChEBI" id="CHEBI:57926"/>
    </ligand>
</feature>
<evidence type="ECO:0000256" key="9">
    <source>
        <dbReference type="ARBA" id="ARBA00022741"/>
    </source>
</evidence>
<dbReference type="InterPro" id="IPR006070">
    <property type="entry name" value="Sua5-like_dom"/>
</dbReference>
<feature type="binding site" evidence="14">
    <location>
        <position position="111"/>
    </location>
    <ligand>
        <name>ATP</name>
        <dbReference type="ChEBI" id="CHEBI:30616"/>
    </ligand>
</feature>
<dbReference type="GO" id="GO:0008033">
    <property type="term" value="P:tRNA processing"/>
    <property type="evidence" value="ECO:0007669"/>
    <property type="project" value="UniProtKB-KW"/>
</dbReference>
<evidence type="ECO:0000256" key="14">
    <source>
        <dbReference type="PIRSR" id="PIRSR004930-1"/>
    </source>
</evidence>
<comment type="catalytic activity">
    <reaction evidence="12 13">
        <text>L-threonine + hydrogencarbonate + ATP = L-threonylcarbamoyladenylate + diphosphate + H2O</text>
        <dbReference type="Rhea" id="RHEA:36407"/>
        <dbReference type="ChEBI" id="CHEBI:15377"/>
        <dbReference type="ChEBI" id="CHEBI:17544"/>
        <dbReference type="ChEBI" id="CHEBI:30616"/>
        <dbReference type="ChEBI" id="CHEBI:33019"/>
        <dbReference type="ChEBI" id="CHEBI:57926"/>
        <dbReference type="ChEBI" id="CHEBI:73682"/>
        <dbReference type="EC" id="2.7.7.87"/>
    </reaction>
</comment>
<evidence type="ECO:0000256" key="3">
    <source>
        <dbReference type="ARBA" id="ARBA00012584"/>
    </source>
</evidence>
<dbReference type="NCBIfam" id="TIGR00057">
    <property type="entry name" value="L-threonylcarbamoyladenylate synthase"/>
    <property type="match status" value="1"/>
</dbReference>